<dbReference type="Proteomes" id="UP000193870">
    <property type="component" value="Unassembled WGS sequence"/>
</dbReference>
<dbReference type="EMBL" id="FWFV01000001">
    <property type="protein sequence ID" value="SLN14690.1"/>
    <property type="molecule type" value="Genomic_DNA"/>
</dbReference>
<dbReference type="AlphaFoldDB" id="A0A1Y5REY9"/>
<proteinExistence type="predicted"/>
<dbReference type="STRING" id="315423.SAMN04488020_101274"/>
<name>A0A1Y5REY9_9RHOB</name>
<protein>
    <submittedName>
        <fullName evidence="1">Uncharacterized protein</fullName>
    </submittedName>
</protein>
<organism evidence="1 2">
    <name type="scientific">Palleronia marisminoris</name>
    <dbReference type="NCBI Taxonomy" id="315423"/>
    <lineage>
        <taxon>Bacteria</taxon>
        <taxon>Pseudomonadati</taxon>
        <taxon>Pseudomonadota</taxon>
        <taxon>Alphaproteobacteria</taxon>
        <taxon>Rhodobacterales</taxon>
        <taxon>Roseobacteraceae</taxon>
        <taxon>Palleronia</taxon>
    </lineage>
</organism>
<accession>A0A1Y5REY9</accession>
<gene>
    <name evidence="1" type="ORF">PAM7066_00275</name>
</gene>
<sequence>MSCLAVLAVTAAMIIDGDTVWAPGANVRLTGEGGGSFDAPDTWETECRSEAKLGVPATDQVRALLPGTFCIVGYGAGSHGTPAQSH</sequence>
<evidence type="ECO:0000313" key="2">
    <source>
        <dbReference type="Proteomes" id="UP000193870"/>
    </source>
</evidence>
<reference evidence="1 2" key="1">
    <citation type="submission" date="2017-03" db="EMBL/GenBank/DDBJ databases">
        <authorList>
            <person name="Afonso C.L."/>
            <person name="Miller P.J."/>
            <person name="Scott M.A."/>
            <person name="Spackman E."/>
            <person name="Goraichik I."/>
            <person name="Dimitrov K.M."/>
            <person name="Suarez D.L."/>
            <person name="Swayne D.E."/>
        </authorList>
    </citation>
    <scope>NUCLEOTIDE SEQUENCE [LARGE SCALE GENOMIC DNA]</scope>
    <source>
        <strain evidence="1 2">CECT 7066</strain>
    </source>
</reference>
<keyword evidence="2" id="KW-1185">Reference proteome</keyword>
<evidence type="ECO:0000313" key="1">
    <source>
        <dbReference type="EMBL" id="SLN14690.1"/>
    </source>
</evidence>